<keyword evidence="1" id="KW-1133">Transmembrane helix</keyword>
<accession>A0ABP8DA16</accession>
<feature type="transmembrane region" description="Helical" evidence="1">
    <location>
        <begin position="85"/>
        <end position="105"/>
    </location>
</feature>
<comment type="caution">
    <text evidence="2">The sequence shown here is derived from an EMBL/GenBank/DDBJ whole genome shotgun (WGS) entry which is preliminary data.</text>
</comment>
<proteinExistence type="predicted"/>
<gene>
    <name evidence="2" type="ORF">GCM10022255_041560</name>
</gene>
<evidence type="ECO:0000256" key="1">
    <source>
        <dbReference type="SAM" id="Phobius"/>
    </source>
</evidence>
<reference evidence="3" key="1">
    <citation type="journal article" date="2019" name="Int. J. Syst. Evol. Microbiol.">
        <title>The Global Catalogue of Microorganisms (GCM) 10K type strain sequencing project: providing services to taxonomists for standard genome sequencing and annotation.</title>
        <authorList>
            <consortium name="The Broad Institute Genomics Platform"/>
            <consortium name="The Broad Institute Genome Sequencing Center for Infectious Disease"/>
            <person name="Wu L."/>
            <person name="Ma J."/>
        </authorList>
    </citation>
    <scope>NUCLEOTIDE SEQUENCE [LARGE SCALE GENOMIC DNA]</scope>
    <source>
        <strain evidence="3">JCM 17441</strain>
    </source>
</reference>
<name>A0ABP8DA16_9ACTN</name>
<dbReference type="Proteomes" id="UP001500620">
    <property type="component" value="Unassembled WGS sequence"/>
</dbReference>
<evidence type="ECO:0008006" key="4">
    <source>
        <dbReference type="Google" id="ProtNLM"/>
    </source>
</evidence>
<keyword evidence="3" id="KW-1185">Reference proteome</keyword>
<keyword evidence="1" id="KW-0812">Transmembrane</keyword>
<evidence type="ECO:0000313" key="2">
    <source>
        <dbReference type="EMBL" id="GAA4250929.1"/>
    </source>
</evidence>
<dbReference type="EMBL" id="BAABAT010000010">
    <property type="protein sequence ID" value="GAA4250929.1"/>
    <property type="molecule type" value="Genomic_DNA"/>
</dbReference>
<protein>
    <recommendedName>
        <fullName evidence="4">DUF3592 domain-containing protein</fullName>
    </recommendedName>
</protein>
<feature type="transmembrane region" description="Helical" evidence="1">
    <location>
        <begin position="43"/>
        <end position="64"/>
    </location>
</feature>
<evidence type="ECO:0000313" key="3">
    <source>
        <dbReference type="Proteomes" id="UP001500620"/>
    </source>
</evidence>
<feature type="transmembrane region" description="Helical" evidence="1">
    <location>
        <begin position="196"/>
        <end position="217"/>
    </location>
</feature>
<dbReference type="RefSeq" id="WP_345128749.1">
    <property type="nucleotide sequence ID" value="NZ_BAABAT010000010.1"/>
</dbReference>
<keyword evidence="1" id="KW-0472">Membrane</keyword>
<sequence>MPVRRRTAAGIGAAALVCAGYAVYALSKVVTLRHRYGDDDRILIQALHAVAGLVLAVAFAGWAVSVLRSGRIPSERFFLARPADWSGWMLAVGAALLGLLLAFAYDGWRTAADHYRAAPGRGVHGTLAVSSCEAQEYGFECIGTFRADDGSFTVERVSAWPAADPGRELSGWVSGPRPLAMFEIDGEPDGWRDDLVPLYVLGVLWLVVAGFLGVVVARKLRVRPPAG</sequence>
<organism evidence="2 3">
    <name type="scientific">Dactylosporangium darangshiense</name>
    <dbReference type="NCBI Taxonomy" id="579108"/>
    <lineage>
        <taxon>Bacteria</taxon>
        <taxon>Bacillati</taxon>
        <taxon>Actinomycetota</taxon>
        <taxon>Actinomycetes</taxon>
        <taxon>Micromonosporales</taxon>
        <taxon>Micromonosporaceae</taxon>
        <taxon>Dactylosporangium</taxon>
    </lineage>
</organism>